<accession>A0A238KDG9</accession>
<keyword evidence="1" id="KW-0472">Membrane</keyword>
<proteinExistence type="predicted"/>
<keyword evidence="4" id="KW-1185">Reference proteome</keyword>
<keyword evidence="1" id="KW-1133">Transmembrane helix</keyword>
<evidence type="ECO:0000313" key="4">
    <source>
        <dbReference type="Proteomes" id="UP000202485"/>
    </source>
</evidence>
<feature type="transmembrane region" description="Helical" evidence="1">
    <location>
        <begin position="29"/>
        <end position="48"/>
    </location>
</feature>
<protein>
    <submittedName>
        <fullName evidence="3">Uncharacterized protein</fullName>
    </submittedName>
</protein>
<reference evidence="4" key="1">
    <citation type="submission" date="2017-05" db="EMBL/GenBank/DDBJ databases">
        <authorList>
            <person name="Rodrigo-Torres L."/>
            <person name="Arahal R. D."/>
            <person name="Lucena T."/>
        </authorList>
    </citation>
    <scope>NUCLEOTIDE SEQUENCE [LARGE SCALE GENOMIC DNA]</scope>
    <source>
        <strain evidence="4">CECT 8715</strain>
    </source>
</reference>
<evidence type="ECO:0000256" key="1">
    <source>
        <dbReference type="SAM" id="Phobius"/>
    </source>
</evidence>
<keyword evidence="1" id="KW-0812">Transmembrane</keyword>
<sequence length="52" mass="5596">MRNLASLPFALMAAPALAHDGPHLHPHDSGTWLVLVLLLAIGGVAFWLKARK</sequence>
<dbReference type="Proteomes" id="UP000202485">
    <property type="component" value="Unassembled WGS sequence"/>
</dbReference>
<dbReference type="EMBL" id="FXYG01000002">
    <property type="protein sequence ID" value="SMX40833.1"/>
    <property type="molecule type" value="Genomic_DNA"/>
</dbReference>
<organism evidence="3 4">
    <name type="scientific">Ruegeria arenilitoris</name>
    <dbReference type="NCBI Taxonomy" id="1173585"/>
    <lineage>
        <taxon>Bacteria</taxon>
        <taxon>Pseudomonadati</taxon>
        <taxon>Pseudomonadota</taxon>
        <taxon>Alphaproteobacteria</taxon>
        <taxon>Rhodobacterales</taxon>
        <taxon>Roseobacteraceae</taxon>
        <taxon>Ruegeria</taxon>
    </lineage>
</organism>
<evidence type="ECO:0000313" key="3">
    <source>
        <dbReference type="EMBL" id="SMX40833.1"/>
    </source>
</evidence>
<dbReference type="RefSeq" id="WP_170341545.1">
    <property type="nucleotide sequence ID" value="NZ_FXYG01000002.1"/>
</dbReference>
<name>A0A238KDG9_9RHOB</name>
<keyword evidence="2" id="KW-0732">Signal</keyword>
<feature type="signal peptide" evidence="2">
    <location>
        <begin position="1"/>
        <end position="18"/>
    </location>
</feature>
<dbReference type="AlphaFoldDB" id="A0A238KDG9"/>
<feature type="chain" id="PRO_5012059613" evidence="2">
    <location>
        <begin position="19"/>
        <end position="52"/>
    </location>
</feature>
<evidence type="ECO:0000256" key="2">
    <source>
        <dbReference type="SAM" id="SignalP"/>
    </source>
</evidence>
<gene>
    <name evidence="3" type="ORF">RUA8715_01799</name>
</gene>